<evidence type="ECO:0000256" key="4">
    <source>
        <dbReference type="ARBA" id="ARBA00022975"/>
    </source>
</evidence>
<dbReference type="Gene3D" id="3.20.20.70">
    <property type="entry name" value="Aldolase class I"/>
    <property type="match status" value="1"/>
</dbReference>
<dbReference type="SUPFAM" id="SSF51366">
    <property type="entry name" value="Ribulose-phoshate binding barrel"/>
    <property type="match status" value="1"/>
</dbReference>
<comment type="similarity">
    <text evidence="2 7">Belongs to the OMP decarboxylase family. Type 2 subfamily.</text>
</comment>
<evidence type="ECO:0000256" key="1">
    <source>
        <dbReference type="ARBA" id="ARBA00004861"/>
    </source>
</evidence>
<protein>
    <recommendedName>
        <fullName evidence="7">Orotidine 5'-phosphate decarboxylase</fullName>
        <ecNumber evidence="7">4.1.1.23</ecNumber>
    </recommendedName>
    <alternativeName>
        <fullName evidence="7">OMP decarboxylase</fullName>
        <shortName evidence="7">OMPDCase</shortName>
        <shortName evidence="7">OMPdecase</shortName>
    </alternativeName>
</protein>
<organism evidence="9">
    <name type="scientific">Candidatus Caldatribacterium californiense</name>
    <dbReference type="NCBI Taxonomy" id="1454726"/>
    <lineage>
        <taxon>Bacteria</taxon>
        <taxon>Pseudomonadati</taxon>
        <taxon>Atribacterota</taxon>
        <taxon>Atribacteria</taxon>
        <taxon>Atribacterales</taxon>
        <taxon>Candidatus Caldatribacteriaceae</taxon>
        <taxon>Candidatus Caldatribacterium</taxon>
    </lineage>
</organism>
<evidence type="ECO:0000256" key="3">
    <source>
        <dbReference type="ARBA" id="ARBA00022793"/>
    </source>
</evidence>
<dbReference type="InterPro" id="IPR011060">
    <property type="entry name" value="RibuloseP-bd_barrel"/>
</dbReference>
<dbReference type="EC" id="4.1.1.23" evidence="7"/>
<comment type="pathway">
    <text evidence="1 7">Pyrimidine metabolism; UMP biosynthesis via de novo pathway; UMP from orotate: step 2/2.</text>
</comment>
<keyword evidence="4 7" id="KW-0665">Pyrimidine biosynthesis</keyword>
<dbReference type="SMART" id="SM00934">
    <property type="entry name" value="OMPdecase"/>
    <property type="match status" value="1"/>
</dbReference>
<proteinExistence type="inferred from homology"/>
<gene>
    <name evidence="7 9" type="primary">pyrF</name>
    <name evidence="9" type="ORF">ENV30_03025</name>
</gene>
<sequence length="306" mass="33559">MESFAKRVAEKVERFGPLVVGLDPHFDLLPPVLLERFVSGEMTFEGLAEAILAFGTGILEALTGEVGFVKIQMAFYEALGVPGMVVLSQTIRRAKELGFLTILDGKRNDIASSAVCYARGYLSEITAGGKSLRSFWDVDALTVNPYLGEDSLLPFFEEAQKSGKGVFVLARTSNPSAPFIQDEGGKVRVFEKVALLVEDCARKFFADGSVSSFGIVVGATYPEDLRYLRERFPRLLFLIPGVGVQGGAVKALRFAFLPGGLGALVNVSRDILFAYRKQGRENGEDFAERAREEALRYQRVLRSLVP</sequence>
<evidence type="ECO:0000256" key="2">
    <source>
        <dbReference type="ARBA" id="ARBA00008847"/>
    </source>
</evidence>
<dbReference type="AlphaFoldDB" id="A0A7V3YFS1"/>
<dbReference type="InterPro" id="IPR013785">
    <property type="entry name" value="Aldolase_TIM"/>
</dbReference>
<keyword evidence="3 7" id="KW-0210">Decarboxylase</keyword>
<dbReference type="InterPro" id="IPR001754">
    <property type="entry name" value="OMPdeCOase_dom"/>
</dbReference>
<dbReference type="PANTHER" id="PTHR43375:SF1">
    <property type="entry name" value="OROTIDINE 5'-PHOSPHATE DECARBOXYLASE"/>
    <property type="match status" value="1"/>
</dbReference>
<reference evidence="9" key="1">
    <citation type="journal article" date="2020" name="mSystems">
        <title>Genome- and Community-Level Interaction Insights into Carbon Utilization and Element Cycling Functions of Hydrothermarchaeota in Hydrothermal Sediment.</title>
        <authorList>
            <person name="Zhou Z."/>
            <person name="Liu Y."/>
            <person name="Xu W."/>
            <person name="Pan J."/>
            <person name="Luo Z.H."/>
            <person name="Li M."/>
        </authorList>
    </citation>
    <scope>NUCLEOTIDE SEQUENCE [LARGE SCALE GENOMIC DNA]</scope>
    <source>
        <strain evidence="9">SpSt-747</strain>
    </source>
</reference>
<comment type="caution">
    <text evidence="9">The sequence shown here is derived from an EMBL/GenBank/DDBJ whole genome shotgun (WGS) entry which is preliminary data.</text>
</comment>
<dbReference type="InterPro" id="IPR011995">
    <property type="entry name" value="OMPdecase_type-2"/>
</dbReference>
<feature type="domain" description="Orotidine 5'-phosphate decarboxylase" evidence="8">
    <location>
        <begin position="17"/>
        <end position="290"/>
    </location>
</feature>
<dbReference type="CDD" id="cd04725">
    <property type="entry name" value="OMP_decarboxylase_like"/>
    <property type="match status" value="1"/>
</dbReference>
<dbReference type="EMBL" id="DTFV01000045">
    <property type="protein sequence ID" value="HGI30273.1"/>
    <property type="molecule type" value="Genomic_DNA"/>
</dbReference>
<evidence type="ECO:0000256" key="5">
    <source>
        <dbReference type="ARBA" id="ARBA00023239"/>
    </source>
</evidence>
<evidence type="ECO:0000259" key="8">
    <source>
        <dbReference type="SMART" id="SM00934"/>
    </source>
</evidence>
<accession>A0A7V3YFS1</accession>
<feature type="active site" description="Proton donor" evidence="7">
    <location>
        <position position="106"/>
    </location>
</feature>
<keyword evidence="5 7" id="KW-0456">Lyase</keyword>
<dbReference type="Pfam" id="PF00215">
    <property type="entry name" value="OMPdecase"/>
    <property type="match status" value="1"/>
</dbReference>
<dbReference type="UniPathway" id="UPA00070">
    <property type="reaction ID" value="UER00120"/>
</dbReference>
<dbReference type="NCBIfam" id="TIGR02127">
    <property type="entry name" value="pyrF_sub2"/>
    <property type="match status" value="1"/>
</dbReference>
<comment type="catalytic activity">
    <reaction evidence="6 7">
        <text>orotidine 5'-phosphate + H(+) = UMP + CO2</text>
        <dbReference type="Rhea" id="RHEA:11596"/>
        <dbReference type="ChEBI" id="CHEBI:15378"/>
        <dbReference type="ChEBI" id="CHEBI:16526"/>
        <dbReference type="ChEBI" id="CHEBI:57538"/>
        <dbReference type="ChEBI" id="CHEBI:57865"/>
        <dbReference type="EC" id="4.1.1.23"/>
    </reaction>
</comment>
<dbReference type="GO" id="GO:0006207">
    <property type="term" value="P:'de novo' pyrimidine nucleobase biosynthetic process"/>
    <property type="evidence" value="ECO:0007669"/>
    <property type="project" value="InterPro"/>
</dbReference>
<evidence type="ECO:0000313" key="9">
    <source>
        <dbReference type="EMBL" id="HGI30273.1"/>
    </source>
</evidence>
<dbReference type="GO" id="GO:0004590">
    <property type="term" value="F:orotidine-5'-phosphate decarboxylase activity"/>
    <property type="evidence" value="ECO:0007669"/>
    <property type="project" value="UniProtKB-UniRule"/>
</dbReference>
<name>A0A7V3YFS1_9BACT</name>
<dbReference type="PANTHER" id="PTHR43375">
    <property type="entry name" value="OROTIDINE 5'-PHOSPHATE DECARBOXYLASE"/>
    <property type="match status" value="1"/>
</dbReference>
<dbReference type="HAMAP" id="MF_01215">
    <property type="entry name" value="OMPdecase_type2"/>
    <property type="match status" value="1"/>
</dbReference>
<dbReference type="GO" id="GO:0044205">
    <property type="term" value="P:'de novo' UMP biosynthetic process"/>
    <property type="evidence" value="ECO:0007669"/>
    <property type="project" value="UniProtKB-UniRule"/>
</dbReference>
<evidence type="ECO:0000256" key="6">
    <source>
        <dbReference type="ARBA" id="ARBA00049157"/>
    </source>
</evidence>
<evidence type="ECO:0000256" key="7">
    <source>
        <dbReference type="HAMAP-Rule" id="MF_01215"/>
    </source>
</evidence>